<dbReference type="Gene3D" id="1.20.5.350">
    <property type="match status" value="1"/>
</dbReference>
<proteinExistence type="evidence at transcript level"/>
<sequence length="248" mass="29771">MSGEEEEPQQHHEDVEKPMPRHSTTSIPRLPDGEKVDLDVITQKRHQKDLEELQALITAHFEQRKQEEEQLEELRLRLEKRKEERAERLRIREEKTKERVAREREERKHKEEEDEKKRKEEEEKKKAAIANMSLHYGGYLARAEKNKPNKRQTEREKKKKLLAERKKNISVDHLSPDKLREKAQELWDLLYSLEEEKIDYEVRIDRQKYDLNQLRQRVNEYMGKYSKNKSKVKVAGHGGVMKAASAFK</sequence>
<dbReference type="GO" id="GO:0006937">
    <property type="term" value="P:regulation of muscle contraction"/>
    <property type="evidence" value="ECO:0007669"/>
    <property type="project" value="InterPro"/>
</dbReference>
<dbReference type="EMBL" id="D50867">
    <property type="protein sequence ID" value="BAA09463.1"/>
    <property type="molecule type" value="mRNA"/>
</dbReference>
<protein>
    <submittedName>
        <fullName evidence="5">Troponin T</fullName>
    </submittedName>
</protein>
<keyword evidence="3" id="KW-0514">Muscle protein</keyword>
<dbReference type="SUPFAM" id="SSF90250">
    <property type="entry name" value="Troponin coil-coiled subunits"/>
    <property type="match status" value="1"/>
</dbReference>
<dbReference type="GO" id="GO:0005523">
    <property type="term" value="F:tropomyosin binding"/>
    <property type="evidence" value="ECO:0007669"/>
    <property type="project" value="TreeGrafter"/>
</dbReference>
<evidence type="ECO:0000313" key="5">
    <source>
        <dbReference type="EMBL" id="BAA09463.1"/>
    </source>
</evidence>
<dbReference type="PANTHER" id="PTHR11521">
    <property type="entry name" value="TROPONIN T"/>
    <property type="match status" value="1"/>
</dbReference>
<dbReference type="InterPro" id="IPR027707">
    <property type="entry name" value="TNNT"/>
</dbReference>
<dbReference type="InterPro" id="IPR001978">
    <property type="entry name" value="Troponin"/>
</dbReference>
<dbReference type="GO" id="GO:0006936">
    <property type="term" value="P:muscle contraction"/>
    <property type="evidence" value="ECO:0007669"/>
    <property type="project" value="TreeGrafter"/>
</dbReference>
<evidence type="ECO:0000256" key="1">
    <source>
        <dbReference type="ARBA" id="ARBA00003363"/>
    </source>
</evidence>
<comment type="similarity">
    <text evidence="2">Belongs to the troponin T family.</text>
</comment>
<organism evidence="5">
    <name type="scientific">Halocynthia roretzi</name>
    <name type="common">Sea squirt</name>
    <name type="synonym">Cynthia roretzi</name>
    <dbReference type="NCBI Taxonomy" id="7729"/>
    <lineage>
        <taxon>Eukaryota</taxon>
        <taxon>Metazoa</taxon>
        <taxon>Chordata</taxon>
        <taxon>Tunicata</taxon>
        <taxon>Ascidiacea</taxon>
        <taxon>Stolidobranchia</taxon>
        <taxon>Pyuridae</taxon>
        <taxon>Halocynthia</taxon>
    </lineage>
</organism>
<evidence type="ECO:0000256" key="4">
    <source>
        <dbReference type="SAM" id="MobiDB-lite"/>
    </source>
</evidence>
<dbReference type="PANTHER" id="PTHR11521:SF1">
    <property type="entry name" value="TROPONIN T, SKELETAL MUSCLE"/>
    <property type="match status" value="1"/>
</dbReference>
<feature type="compositionally biased region" description="Basic and acidic residues" evidence="4">
    <location>
        <begin position="8"/>
        <end position="19"/>
    </location>
</feature>
<feature type="compositionally biased region" description="Basic and acidic residues" evidence="4">
    <location>
        <begin position="78"/>
        <end position="126"/>
    </location>
</feature>
<reference evidence="5" key="1">
    <citation type="journal article" date="1996" name="J. Biol. Chem.">
        <title>Distinct troponin T genes are expressed in embryonic/larval tail striated muscle and adult body wall smooth muscle of ascidian.</title>
        <authorList>
            <person name="Endo T."/>
            <person name="Matsumoto K."/>
            <person name="Hama T."/>
            <person name="Ohtsuka Y."/>
            <person name="Katsura G."/>
            <person name="Obinata T."/>
        </authorList>
    </citation>
    <scope>NUCLEOTIDE SEQUENCE</scope>
    <source>
        <tissue evidence="5">Smooth muscle</tissue>
    </source>
</reference>
<dbReference type="Pfam" id="PF00992">
    <property type="entry name" value="Troponin"/>
    <property type="match status" value="1"/>
</dbReference>
<name>Q25148_HALRO</name>
<feature type="region of interest" description="Disordered" evidence="4">
    <location>
        <begin position="78"/>
        <end position="168"/>
    </location>
</feature>
<feature type="region of interest" description="Disordered" evidence="4">
    <location>
        <begin position="1"/>
        <end position="41"/>
    </location>
</feature>
<dbReference type="InterPro" id="IPR038077">
    <property type="entry name" value="Troponin_sf"/>
</dbReference>
<evidence type="ECO:0000256" key="3">
    <source>
        <dbReference type="ARBA" id="ARBA00023179"/>
    </source>
</evidence>
<accession>Q25148</accession>
<gene>
    <name evidence="5" type="primary">TnT19</name>
</gene>
<dbReference type="GO" id="GO:0005861">
    <property type="term" value="C:troponin complex"/>
    <property type="evidence" value="ECO:0007669"/>
    <property type="project" value="InterPro"/>
</dbReference>
<dbReference type="GO" id="GO:0045214">
    <property type="term" value="P:sarcomere organization"/>
    <property type="evidence" value="ECO:0007669"/>
    <property type="project" value="TreeGrafter"/>
</dbReference>
<evidence type="ECO:0000256" key="2">
    <source>
        <dbReference type="ARBA" id="ARBA00008330"/>
    </source>
</evidence>
<dbReference type="AlphaFoldDB" id="Q25148"/>
<comment type="function">
    <text evidence="1">Troponin T is the tropomyosin-binding subunit of troponin, the thin filament regulatory complex which confers calcium-sensitivity to striated muscle actomyosin ATPase activity.</text>
</comment>
<feature type="compositionally biased region" description="Basic and acidic residues" evidence="4">
    <location>
        <begin position="142"/>
        <end position="168"/>
    </location>
</feature>